<keyword evidence="2" id="KW-0812">Transmembrane</keyword>
<feature type="compositionally biased region" description="Basic and acidic residues" evidence="1">
    <location>
        <begin position="1"/>
        <end position="13"/>
    </location>
</feature>
<evidence type="ECO:0000313" key="4">
    <source>
        <dbReference type="Proteomes" id="UP000235388"/>
    </source>
</evidence>
<feature type="region of interest" description="Disordered" evidence="1">
    <location>
        <begin position="1"/>
        <end position="42"/>
    </location>
</feature>
<keyword evidence="2" id="KW-1133">Transmembrane helix</keyword>
<proteinExistence type="predicted"/>
<gene>
    <name evidence="3" type="ORF">PCANC_05412</name>
</gene>
<dbReference type="EMBL" id="PGCJ01000786">
    <property type="protein sequence ID" value="PLW21228.1"/>
    <property type="molecule type" value="Genomic_DNA"/>
</dbReference>
<evidence type="ECO:0000256" key="1">
    <source>
        <dbReference type="SAM" id="MobiDB-lite"/>
    </source>
</evidence>
<sequence>MDRNSRPNRRAEDLPGSSPGGVRPAEALDEQPMPMPPRQPRRRHQVAWTDFVHMLPPEIRIHARTVYDTYRRLETGRHVHLPAFRLASYHVIHLITFIGTAFVTGLKDRFLNLSHVRFAEPLCTQLIHAREIVFPSLQRDRIGGPALAILGGPVDGRPGCSVSSGWALNRSQPRRRASRRYVRQGDGDGVAFVAGASITGCSSTNVASVLADELRFAFAVAVGAFKGLSPFDRTNARNASSLSGVTADRVNLTKSRWEGPPDRVVLIISRKNACS</sequence>
<comment type="caution">
    <text evidence="3">The sequence shown here is derived from an EMBL/GenBank/DDBJ whole genome shotgun (WGS) entry which is preliminary data.</text>
</comment>
<dbReference type="Proteomes" id="UP000235388">
    <property type="component" value="Unassembled WGS sequence"/>
</dbReference>
<feature type="transmembrane region" description="Helical" evidence="2">
    <location>
        <begin position="86"/>
        <end position="106"/>
    </location>
</feature>
<organism evidence="3 4">
    <name type="scientific">Puccinia coronata f. sp. avenae</name>
    <dbReference type="NCBI Taxonomy" id="200324"/>
    <lineage>
        <taxon>Eukaryota</taxon>
        <taxon>Fungi</taxon>
        <taxon>Dikarya</taxon>
        <taxon>Basidiomycota</taxon>
        <taxon>Pucciniomycotina</taxon>
        <taxon>Pucciniomycetes</taxon>
        <taxon>Pucciniales</taxon>
        <taxon>Pucciniaceae</taxon>
        <taxon>Puccinia</taxon>
    </lineage>
</organism>
<keyword evidence="4" id="KW-1185">Reference proteome</keyword>
<keyword evidence="2" id="KW-0472">Membrane</keyword>
<evidence type="ECO:0000313" key="3">
    <source>
        <dbReference type="EMBL" id="PLW21228.1"/>
    </source>
</evidence>
<name>A0A2N5T6Y9_9BASI</name>
<reference evidence="3 4" key="1">
    <citation type="submission" date="2017-11" db="EMBL/GenBank/DDBJ databases">
        <title>De novo assembly and phasing of dikaryotic genomes from two isolates of Puccinia coronata f. sp. avenae, the causal agent of oat crown rust.</title>
        <authorList>
            <person name="Miller M.E."/>
            <person name="Zhang Y."/>
            <person name="Omidvar V."/>
            <person name="Sperschneider J."/>
            <person name="Schwessinger B."/>
            <person name="Raley C."/>
            <person name="Palmer J.M."/>
            <person name="Garnica D."/>
            <person name="Upadhyaya N."/>
            <person name="Rathjen J."/>
            <person name="Taylor J.M."/>
            <person name="Park R.F."/>
            <person name="Dodds P.N."/>
            <person name="Hirsch C.D."/>
            <person name="Kianian S.F."/>
            <person name="Figueroa M."/>
        </authorList>
    </citation>
    <scope>NUCLEOTIDE SEQUENCE [LARGE SCALE GENOMIC DNA]</scope>
    <source>
        <strain evidence="3">12NC29</strain>
    </source>
</reference>
<protein>
    <submittedName>
        <fullName evidence="3">Uncharacterized protein</fullName>
    </submittedName>
</protein>
<dbReference type="AlphaFoldDB" id="A0A2N5T6Y9"/>
<accession>A0A2N5T6Y9</accession>
<evidence type="ECO:0000256" key="2">
    <source>
        <dbReference type="SAM" id="Phobius"/>
    </source>
</evidence>